<proteinExistence type="predicted"/>
<sequence length="121" mass="13711">MPSSSLHSAFMRQEYCLHSSLDSGRDGRAYQGQTELEDRDVIRAGIAGLHYTCMYQGCEADIWLRRKQLNEEKRTEEGRVMLQPDGRGQFQLFESAKESRPPPAYPPIAPGDLRPDARARG</sequence>
<name>Q872A3_NEUCS</name>
<dbReference type="AlphaFoldDB" id="Q872A3"/>
<dbReference type="VEuPathDB" id="FungiDB:NCU01003"/>
<feature type="region of interest" description="Disordered" evidence="1">
    <location>
        <begin position="83"/>
        <end position="121"/>
    </location>
</feature>
<accession>Q872A3</accession>
<dbReference type="EMBL" id="BX294014">
    <property type="protein sequence ID" value="CAD70831.1"/>
    <property type="molecule type" value="Genomic_DNA"/>
</dbReference>
<evidence type="ECO:0000256" key="1">
    <source>
        <dbReference type="SAM" id="MobiDB-lite"/>
    </source>
</evidence>
<gene>
    <name evidence="2" type="primary">B11O8.130</name>
</gene>
<protein>
    <submittedName>
        <fullName evidence="2">Uncharacterized protein B11O8.130</fullName>
    </submittedName>
</protein>
<reference evidence="2" key="1">
    <citation type="submission" date="2003-03" db="EMBL/GenBank/DDBJ databases">
        <authorList>
            <person name="Schulte U."/>
            <person name="Aign V."/>
            <person name="Hoheisel J."/>
            <person name="Brandt P."/>
            <person name="Fartmann B."/>
            <person name="Holland R."/>
            <person name="Nyakatura G."/>
            <person name="Mewes H.W."/>
            <person name="Mannhaupt G."/>
        </authorList>
    </citation>
    <scope>NUCLEOTIDE SEQUENCE</scope>
</reference>
<reference evidence="2" key="2">
    <citation type="submission" date="2003-03" db="EMBL/GenBank/DDBJ databases">
        <authorList>
            <person name="German Neurospora genome project"/>
        </authorList>
    </citation>
    <scope>NUCLEOTIDE SEQUENCE</scope>
</reference>
<evidence type="ECO:0000313" key="2">
    <source>
        <dbReference type="EMBL" id="CAD70831.1"/>
    </source>
</evidence>
<organism evidence="2">
    <name type="scientific">Neurospora crassa</name>
    <dbReference type="NCBI Taxonomy" id="5141"/>
    <lineage>
        <taxon>Eukaryota</taxon>
        <taxon>Fungi</taxon>
        <taxon>Dikarya</taxon>
        <taxon>Ascomycota</taxon>
        <taxon>Pezizomycotina</taxon>
        <taxon>Sordariomycetes</taxon>
        <taxon>Sordariomycetidae</taxon>
        <taxon>Sordariales</taxon>
        <taxon>Sordariaceae</taxon>
        <taxon>Neurospora</taxon>
    </lineage>
</organism>